<dbReference type="EMBL" id="QDKQ01000056">
    <property type="protein sequence ID" value="PVM86475.1"/>
    <property type="molecule type" value="Genomic_DNA"/>
</dbReference>
<gene>
    <name evidence="1" type="ORF">DDF67_15950</name>
</gene>
<name>A0A2T9JRY7_9CAUL</name>
<dbReference type="OrthoDB" id="7189159at2"/>
<organism evidence="1 2">
    <name type="scientific">Caulobacter endophyticus</name>
    <dbReference type="NCBI Taxonomy" id="2172652"/>
    <lineage>
        <taxon>Bacteria</taxon>
        <taxon>Pseudomonadati</taxon>
        <taxon>Pseudomonadota</taxon>
        <taxon>Alphaproteobacteria</taxon>
        <taxon>Caulobacterales</taxon>
        <taxon>Caulobacteraceae</taxon>
        <taxon>Caulobacter</taxon>
    </lineage>
</organism>
<accession>A0A2T9JRY7</accession>
<evidence type="ECO:0000313" key="1">
    <source>
        <dbReference type="EMBL" id="PVM86475.1"/>
    </source>
</evidence>
<keyword evidence="2" id="KW-1185">Reference proteome</keyword>
<comment type="caution">
    <text evidence="1">The sequence shown here is derived from an EMBL/GenBank/DDBJ whole genome shotgun (WGS) entry which is preliminary data.</text>
</comment>
<reference evidence="1 2" key="1">
    <citation type="submission" date="2018-04" db="EMBL/GenBank/DDBJ databases">
        <title>The genome sequence of Caulobacter sp. 744.</title>
        <authorList>
            <person name="Gao J."/>
            <person name="Sun J."/>
        </authorList>
    </citation>
    <scope>NUCLEOTIDE SEQUENCE [LARGE SCALE GENOMIC DNA]</scope>
    <source>
        <strain evidence="1 2">774</strain>
    </source>
</reference>
<evidence type="ECO:0000313" key="2">
    <source>
        <dbReference type="Proteomes" id="UP000245073"/>
    </source>
</evidence>
<dbReference type="AlphaFoldDB" id="A0A2T9JRY7"/>
<protein>
    <submittedName>
        <fullName evidence="1">Uncharacterized protein</fullName>
    </submittedName>
</protein>
<proteinExistence type="predicted"/>
<dbReference type="RefSeq" id="WP_109101846.1">
    <property type="nucleotide sequence ID" value="NZ_QDKQ01000056.1"/>
</dbReference>
<dbReference type="Proteomes" id="UP000245073">
    <property type="component" value="Unassembled WGS sequence"/>
</dbReference>
<sequence>MSDIEAKLRDAAAAVGVAERIEVLLKSVEEAIDAYPDDADPRYLTRLMDQRTALLDPDLALIARIAVQLCENDASRAAVLGPPLATAATVCPLMKPAVNQLRRLLGETA</sequence>